<evidence type="ECO:0000313" key="7">
    <source>
        <dbReference type="EMBL" id="AKK03948.1"/>
    </source>
</evidence>
<keyword evidence="8" id="KW-1185">Reference proteome</keyword>
<dbReference type="EMBL" id="CP011541">
    <property type="protein sequence ID" value="AKK03948.1"/>
    <property type="molecule type" value="Genomic_DNA"/>
</dbReference>
<dbReference type="AlphaFoldDB" id="A0A0G3GWP1"/>
<evidence type="ECO:0000256" key="2">
    <source>
        <dbReference type="ARBA" id="ARBA00008799"/>
    </source>
</evidence>
<evidence type="ECO:0000256" key="1">
    <source>
        <dbReference type="ARBA" id="ARBA00001525"/>
    </source>
</evidence>
<comment type="similarity">
    <text evidence="2">Belongs to the glycosyltransferase 20 family.</text>
</comment>
<evidence type="ECO:0000256" key="4">
    <source>
        <dbReference type="ARBA" id="ARBA00047452"/>
    </source>
</evidence>
<dbReference type="PATRIC" id="fig|1050174.4.peg.2133"/>
<keyword evidence="7" id="KW-0328">Glycosyltransferase</keyword>
<dbReference type="CDD" id="cd03788">
    <property type="entry name" value="GT20_TPS"/>
    <property type="match status" value="1"/>
</dbReference>
<comment type="catalytic activity">
    <reaction evidence="4">
        <text>GDP-alpha-D-glucose + D-glucose 6-phosphate = alpha,alpha-trehalose 6-phosphate + GDP + H(+)</text>
        <dbReference type="Rhea" id="RHEA:14605"/>
        <dbReference type="ChEBI" id="CHEBI:15378"/>
        <dbReference type="ChEBI" id="CHEBI:58189"/>
        <dbReference type="ChEBI" id="CHEBI:58429"/>
        <dbReference type="ChEBI" id="CHEBI:61548"/>
        <dbReference type="ChEBI" id="CHEBI:62230"/>
    </reaction>
</comment>
<dbReference type="InterPro" id="IPR001830">
    <property type="entry name" value="Glyco_trans_20"/>
</dbReference>
<gene>
    <name evidence="7" type="primary">otsA</name>
    <name evidence="7" type="ORF">CEPID_10595</name>
</gene>
<evidence type="ECO:0000256" key="6">
    <source>
        <dbReference type="ARBA" id="ARBA00093268"/>
    </source>
</evidence>
<evidence type="ECO:0000256" key="3">
    <source>
        <dbReference type="ARBA" id="ARBA00012842"/>
    </source>
</evidence>
<dbReference type="SUPFAM" id="SSF53756">
    <property type="entry name" value="UDP-Glycosyltransferase/glycogen phosphorylase"/>
    <property type="match status" value="1"/>
</dbReference>
<comment type="catalytic activity">
    <reaction evidence="6">
        <text>TDP-alpha-D-glucose + D-glucose 6-phosphate = 5-methyl-UDP + alpha,alpha-trehalose 6-phosphate + H(+)</text>
        <dbReference type="Rhea" id="RHEA:53888"/>
        <dbReference type="ChEBI" id="CHEBI:15378"/>
        <dbReference type="ChEBI" id="CHEBI:58429"/>
        <dbReference type="ChEBI" id="CHEBI:61417"/>
        <dbReference type="ChEBI" id="CHEBI:61548"/>
        <dbReference type="ChEBI" id="CHEBI:137931"/>
    </reaction>
</comment>
<dbReference type="KEGG" id="cei:CEPID_10595"/>
<reference evidence="7 8" key="1">
    <citation type="submission" date="2015-05" db="EMBL/GenBank/DDBJ databases">
        <title>Complete genome sequence of Corynebacterium epidermidicanis DSM 45586, isolated from the skin of a dog suffering from pruritus.</title>
        <authorList>
            <person name="Ruckert C."/>
            <person name="Albersmeier A."/>
            <person name="Winkler A."/>
            <person name="Tauch A."/>
        </authorList>
    </citation>
    <scope>NUCLEOTIDE SEQUENCE [LARGE SCALE GENOMIC DNA]</scope>
    <source>
        <strain evidence="7 8">DSM 45586</strain>
    </source>
</reference>
<accession>A0A0G3GWP1</accession>
<dbReference type="STRING" id="1050174.CEPID_10595"/>
<dbReference type="GO" id="GO:0005829">
    <property type="term" value="C:cytosol"/>
    <property type="evidence" value="ECO:0007669"/>
    <property type="project" value="TreeGrafter"/>
</dbReference>
<dbReference type="PANTHER" id="PTHR10788:SF106">
    <property type="entry name" value="BCDNA.GH08860"/>
    <property type="match status" value="1"/>
</dbReference>
<organism evidence="7 8">
    <name type="scientific">Corynebacterium epidermidicanis</name>
    <dbReference type="NCBI Taxonomy" id="1050174"/>
    <lineage>
        <taxon>Bacteria</taxon>
        <taxon>Bacillati</taxon>
        <taxon>Actinomycetota</taxon>
        <taxon>Actinomycetes</taxon>
        <taxon>Mycobacteriales</taxon>
        <taxon>Corynebacteriaceae</taxon>
        <taxon>Corynebacterium</taxon>
    </lineage>
</organism>
<dbReference type="Proteomes" id="UP000035368">
    <property type="component" value="Chromosome"/>
</dbReference>
<comment type="catalytic activity">
    <reaction evidence="1">
        <text>CDP-alpha-D-glucose + D-glucose 6-phosphate = alpha,alpha-trehalose 6-phosphate + CDP + H(+)</text>
        <dbReference type="Rhea" id="RHEA:53884"/>
        <dbReference type="ChEBI" id="CHEBI:15378"/>
        <dbReference type="ChEBI" id="CHEBI:58069"/>
        <dbReference type="ChEBI" id="CHEBI:58429"/>
        <dbReference type="ChEBI" id="CHEBI:61548"/>
        <dbReference type="ChEBI" id="CHEBI:137927"/>
    </reaction>
</comment>
<evidence type="ECO:0000313" key="8">
    <source>
        <dbReference type="Proteomes" id="UP000035368"/>
    </source>
</evidence>
<dbReference type="GO" id="GO:0047260">
    <property type="term" value="F:alpha,alpha-trehalose-phosphate synthase (GDP-forming) activity"/>
    <property type="evidence" value="ECO:0007669"/>
    <property type="project" value="RHEA"/>
</dbReference>
<keyword evidence="7" id="KW-0808">Transferase</keyword>
<protein>
    <recommendedName>
        <fullName evidence="3">alpha,alpha-trehalose-phosphate synthase (ADP-forming)</fullName>
        <ecNumber evidence="3">2.4.1.347</ecNumber>
    </recommendedName>
</protein>
<evidence type="ECO:0000256" key="5">
    <source>
        <dbReference type="ARBA" id="ARBA00048311"/>
    </source>
</evidence>
<comment type="catalytic activity">
    <reaction evidence="5">
        <text>ADP-alpha-D-glucose + D-glucose 6-phosphate = alpha,alpha-trehalose 6-phosphate + ADP + H(+)</text>
        <dbReference type="Rhea" id="RHEA:53880"/>
        <dbReference type="ChEBI" id="CHEBI:15378"/>
        <dbReference type="ChEBI" id="CHEBI:57498"/>
        <dbReference type="ChEBI" id="CHEBI:58429"/>
        <dbReference type="ChEBI" id="CHEBI:61548"/>
        <dbReference type="ChEBI" id="CHEBI:456216"/>
        <dbReference type="EC" id="2.4.1.347"/>
    </reaction>
</comment>
<proteinExistence type="inferred from homology"/>
<sequence>MYPLSNNSFVVVANRLPVDRAKDGSWQPSPGGLVTALAPVLEKHQGCWVGWPGNAGEHLEPFRTDSGVLLHPVTLTEADYELFYEGFSNATLWPLYHDLIVPPRFERSWWEAYREVNLKFAEAVAEVAAPSATVWVQDYQLQLVPGILRQIRPDLTIGFFLHIPFPGAELFRQLPWREELMRGLLGADLIGFHSVDNAQNFLALAAQVAGAAGSHIGQPDELEVEGEASIRQVTAKITAPDGRKVGVAAFPISIDSAETAKLSQHKGALRSRVGERTLILGVDRLDYTKGILQRLQAFEELLESEAIAPDEVVFVQIATPSRERIDHYRKTRYEVEAAVGRINGLYGEIGEPVVHYIHRPVPKPQLMGYYADADIMLVTPFKDGMNLVAKEYVACHDDGSGALVLSEFAGAAAELNDAYLCNPHDLESIKRQLLAAITDVRAGSESAQTRMQQLHDQVMTHDVDLWARSFLGALENHA</sequence>
<dbReference type="GO" id="GO:0003825">
    <property type="term" value="F:alpha,alpha-trehalose-phosphate synthase (UDP-forming) activity"/>
    <property type="evidence" value="ECO:0007669"/>
    <property type="project" value="TreeGrafter"/>
</dbReference>
<dbReference type="PANTHER" id="PTHR10788">
    <property type="entry name" value="TREHALOSE-6-PHOSPHATE SYNTHASE"/>
    <property type="match status" value="1"/>
</dbReference>
<dbReference type="GO" id="GO:0004805">
    <property type="term" value="F:trehalose-phosphatase activity"/>
    <property type="evidence" value="ECO:0007669"/>
    <property type="project" value="TreeGrafter"/>
</dbReference>
<dbReference type="GO" id="GO:0005992">
    <property type="term" value="P:trehalose biosynthetic process"/>
    <property type="evidence" value="ECO:0007669"/>
    <property type="project" value="InterPro"/>
</dbReference>
<name>A0A0G3GWP1_9CORY</name>
<dbReference type="EC" id="2.4.1.347" evidence="3"/>
<dbReference type="Pfam" id="PF00982">
    <property type="entry name" value="Glyco_transf_20"/>
    <property type="match status" value="1"/>
</dbReference>
<dbReference type="Gene3D" id="3.40.50.2000">
    <property type="entry name" value="Glycogen Phosphorylase B"/>
    <property type="match status" value="2"/>
</dbReference>